<organism evidence="3 4">
    <name type="scientific">Venustampulla echinocandica</name>
    <dbReference type="NCBI Taxonomy" id="2656787"/>
    <lineage>
        <taxon>Eukaryota</taxon>
        <taxon>Fungi</taxon>
        <taxon>Dikarya</taxon>
        <taxon>Ascomycota</taxon>
        <taxon>Pezizomycotina</taxon>
        <taxon>Leotiomycetes</taxon>
        <taxon>Helotiales</taxon>
        <taxon>Pleuroascaceae</taxon>
        <taxon>Venustampulla</taxon>
    </lineage>
</organism>
<keyword evidence="2" id="KW-0732">Signal</keyword>
<dbReference type="EMBL" id="NPIC01000001">
    <property type="protein sequence ID" value="RDL42507.1"/>
    <property type="molecule type" value="Genomic_DNA"/>
</dbReference>
<dbReference type="RefSeq" id="XP_031875163.1">
    <property type="nucleotide sequence ID" value="XM_032011109.1"/>
</dbReference>
<name>A0A370U405_9HELO</name>
<gene>
    <name evidence="3" type="ORF">BP5553_02486</name>
</gene>
<feature type="signal peptide" evidence="2">
    <location>
        <begin position="1"/>
        <end position="19"/>
    </location>
</feature>
<feature type="region of interest" description="Disordered" evidence="1">
    <location>
        <begin position="110"/>
        <end position="202"/>
    </location>
</feature>
<feature type="region of interest" description="Disordered" evidence="1">
    <location>
        <begin position="238"/>
        <end position="269"/>
    </location>
</feature>
<evidence type="ECO:0000256" key="2">
    <source>
        <dbReference type="SAM" id="SignalP"/>
    </source>
</evidence>
<proteinExistence type="predicted"/>
<dbReference type="OrthoDB" id="5150738at2759"/>
<evidence type="ECO:0000256" key="1">
    <source>
        <dbReference type="SAM" id="MobiDB-lite"/>
    </source>
</evidence>
<dbReference type="SUPFAM" id="SSF57184">
    <property type="entry name" value="Growth factor receptor domain"/>
    <property type="match status" value="1"/>
</dbReference>
<sequence>MKLSLSLFSLSLALYSVHGIPASSPHDVGLLARAAAAAKQKPMTFEQVKLEAAKMFKTTSPSGTMTTLKWDDKAQCSKCRGKQIEDEKDKTKCRDCKKGTTPDRDHTKCLRDDNGCAEDETPQADKSCKKCPANQVADDTGKKCKDVKPAKEKGKCPAGKILDPAQGRQDASTTNPKCIGDDDSKCPAGQSSTTRKKNSAVANEADFKPQCAADSDPDHKCADKSTFDYREVSGSQIKHSCRSTRKAQDDKKTKYQQRTKSAAATEKRDKTRRTRAGWCFVALSMVDLYSGDGYGPLSSLTQDEVDGLISTWPDEALGTPQGDGSIPDYMVKWDVTLHATGTTTAGAAFGVGAIAGAIGRVFGATTKSSEAAVIRGLKTGARKPASAKAVAAAKASRTVQQAIKNPGFRDCLGTAAGVAAGAAAAQVVLKGPSGTFNIDWSRKPDPALQPPPVGTEDTQLAVFMGKDTDAKAGAWYRTYPDAYIRTDRLPYKSCVSLAGDATYNNAVTTVSVSGGCCTFYNGDHCEKDTGLFSMTNRQDGELRGNANDAISSFWCTFNEWCEGSPK</sequence>
<feature type="chain" id="PRO_5016876454" evidence="2">
    <location>
        <begin position="20"/>
        <end position="566"/>
    </location>
</feature>
<dbReference type="Proteomes" id="UP000254866">
    <property type="component" value="Unassembled WGS sequence"/>
</dbReference>
<reference evidence="3 4" key="1">
    <citation type="journal article" date="2018" name="IMA Fungus">
        <title>IMA Genome-F 9: Draft genome sequence of Annulohypoxylon stygium, Aspergillus mulundensis, Berkeleyomyces basicola (syn. Thielaviopsis basicola), Ceratocystis smalleyi, two Cercospora beticola strains, Coleophoma cylindrospora, Fusarium fracticaudum, Phialophora cf. hyalina, and Morchella septimelata.</title>
        <authorList>
            <person name="Wingfield B.D."/>
            <person name="Bills G.F."/>
            <person name="Dong Y."/>
            <person name="Huang W."/>
            <person name="Nel W.J."/>
            <person name="Swalarsk-Parry B.S."/>
            <person name="Vaghefi N."/>
            <person name="Wilken P.M."/>
            <person name="An Z."/>
            <person name="de Beer Z.W."/>
            <person name="De Vos L."/>
            <person name="Chen L."/>
            <person name="Duong T.A."/>
            <person name="Gao Y."/>
            <person name="Hammerbacher A."/>
            <person name="Kikkert J.R."/>
            <person name="Li Y."/>
            <person name="Li H."/>
            <person name="Li K."/>
            <person name="Li Q."/>
            <person name="Liu X."/>
            <person name="Ma X."/>
            <person name="Naidoo K."/>
            <person name="Pethybridge S.J."/>
            <person name="Sun J."/>
            <person name="Steenkamp E.T."/>
            <person name="van der Nest M.A."/>
            <person name="van Wyk S."/>
            <person name="Wingfield M.J."/>
            <person name="Xiong C."/>
            <person name="Yue Q."/>
            <person name="Zhang X."/>
        </authorList>
    </citation>
    <scope>NUCLEOTIDE SEQUENCE [LARGE SCALE GENOMIC DNA]</scope>
    <source>
        <strain evidence="3 4">BP 5553</strain>
    </source>
</reference>
<evidence type="ECO:0000313" key="3">
    <source>
        <dbReference type="EMBL" id="RDL42507.1"/>
    </source>
</evidence>
<comment type="caution">
    <text evidence="3">The sequence shown here is derived from an EMBL/GenBank/DDBJ whole genome shotgun (WGS) entry which is preliminary data.</text>
</comment>
<dbReference type="GeneID" id="43595335"/>
<protein>
    <submittedName>
        <fullName evidence="3">Uncharacterized protein</fullName>
    </submittedName>
</protein>
<feature type="compositionally biased region" description="Basic and acidic residues" evidence="1">
    <location>
        <begin position="139"/>
        <end position="155"/>
    </location>
</feature>
<keyword evidence="4" id="KW-1185">Reference proteome</keyword>
<evidence type="ECO:0000313" key="4">
    <source>
        <dbReference type="Proteomes" id="UP000254866"/>
    </source>
</evidence>
<accession>A0A370U405</accession>
<dbReference type="InterPro" id="IPR009030">
    <property type="entry name" value="Growth_fac_rcpt_cys_sf"/>
</dbReference>
<dbReference type="AlphaFoldDB" id="A0A370U405"/>